<dbReference type="InterPro" id="IPR010559">
    <property type="entry name" value="Sig_transdc_His_kin_internal"/>
</dbReference>
<evidence type="ECO:0000256" key="8">
    <source>
        <dbReference type="ARBA" id="ARBA00022777"/>
    </source>
</evidence>
<name>A0A917HNJ1_9BACL</name>
<evidence type="ECO:0000256" key="6">
    <source>
        <dbReference type="ARBA" id="ARBA00022679"/>
    </source>
</evidence>
<dbReference type="AlphaFoldDB" id="A0A917HNJ1"/>
<dbReference type="Gene3D" id="1.10.287.130">
    <property type="match status" value="1"/>
</dbReference>
<accession>A0A917HNJ1</accession>
<evidence type="ECO:0000256" key="5">
    <source>
        <dbReference type="ARBA" id="ARBA00022553"/>
    </source>
</evidence>
<dbReference type="InterPro" id="IPR005467">
    <property type="entry name" value="His_kinase_dom"/>
</dbReference>
<dbReference type="SMART" id="SM00304">
    <property type="entry name" value="HAMP"/>
    <property type="match status" value="1"/>
</dbReference>
<evidence type="ECO:0000256" key="9">
    <source>
        <dbReference type="ARBA" id="ARBA00022840"/>
    </source>
</evidence>
<dbReference type="InterPro" id="IPR050640">
    <property type="entry name" value="Bact_2-comp_sensor_kinase"/>
</dbReference>
<feature type="transmembrane region" description="Helical" evidence="12">
    <location>
        <begin position="35"/>
        <end position="55"/>
    </location>
</feature>
<dbReference type="InterPro" id="IPR036890">
    <property type="entry name" value="HATPase_C_sf"/>
</dbReference>
<dbReference type="PRINTS" id="PR00344">
    <property type="entry name" value="BCTRLSENSOR"/>
</dbReference>
<dbReference type="InterPro" id="IPR003660">
    <property type="entry name" value="HAMP_dom"/>
</dbReference>
<keyword evidence="9" id="KW-0067">ATP-binding</keyword>
<dbReference type="PANTHER" id="PTHR34220">
    <property type="entry name" value="SENSOR HISTIDINE KINASE YPDA"/>
    <property type="match status" value="1"/>
</dbReference>
<dbReference type="RefSeq" id="WP_188892387.1">
    <property type="nucleotide sequence ID" value="NZ_BMHY01000015.1"/>
</dbReference>
<feature type="domain" description="Histidine kinase" evidence="13">
    <location>
        <begin position="513"/>
        <end position="624"/>
    </location>
</feature>
<comment type="catalytic activity">
    <reaction evidence="1">
        <text>ATP + protein L-histidine = ADP + protein N-phospho-L-histidine.</text>
        <dbReference type="EC" id="2.7.13.3"/>
    </reaction>
</comment>
<dbReference type="InterPro" id="IPR004358">
    <property type="entry name" value="Sig_transdc_His_kin-like_C"/>
</dbReference>
<dbReference type="EMBL" id="BMHY01000015">
    <property type="protein sequence ID" value="GGG85691.1"/>
    <property type="molecule type" value="Genomic_DNA"/>
</dbReference>
<keyword evidence="12" id="KW-0812">Transmembrane</keyword>
<keyword evidence="10" id="KW-0902">Two-component regulatory system</keyword>
<protein>
    <recommendedName>
        <fullName evidence="3">histidine kinase</fullName>
        <ecNumber evidence="3">2.7.13.3</ecNumber>
    </recommendedName>
</protein>
<keyword evidence="16" id="KW-1185">Reference proteome</keyword>
<comment type="caution">
    <text evidence="15">The sequence shown here is derived from an EMBL/GenBank/DDBJ whole genome shotgun (WGS) entry which is preliminary data.</text>
</comment>
<dbReference type="CDD" id="cd06225">
    <property type="entry name" value="HAMP"/>
    <property type="match status" value="1"/>
</dbReference>
<keyword evidence="7" id="KW-0547">Nucleotide-binding</keyword>
<evidence type="ECO:0000313" key="16">
    <source>
        <dbReference type="Proteomes" id="UP000600247"/>
    </source>
</evidence>
<evidence type="ECO:0000259" key="13">
    <source>
        <dbReference type="PROSITE" id="PS50109"/>
    </source>
</evidence>
<keyword evidence="4" id="KW-1003">Cell membrane</keyword>
<comment type="subcellular location">
    <subcellularLocation>
        <location evidence="2">Cell membrane</location>
        <topology evidence="2">Multi-pass membrane protein</topology>
    </subcellularLocation>
</comment>
<dbReference type="Proteomes" id="UP000600247">
    <property type="component" value="Unassembled WGS sequence"/>
</dbReference>
<dbReference type="Pfam" id="PF02518">
    <property type="entry name" value="HATPase_c"/>
    <property type="match status" value="1"/>
</dbReference>
<evidence type="ECO:0000256" key="11">
    <source>
        <dbReference type="ARBA" id="ARBA00023136"/>
    </source>
</evidence>
<dbReference type="SUPFAM" id="SSF55874">
    <property type="entry name" value="ATPase domain of HSP90 chaperone/DNA topoisomerase II/histidine kinase"/>
    <property type="match status" value="1"/>
</dbReference>
<dbReference type="Gene3D" id="3.30.450.20">
    <property type="entry name" value="PAS domain"/>
    <property type="match status" value="1"/>
</dbReference>
<dbReference type="PROSITE" id="PS50109">
    <property type="entry name" value="HIS_KIN"/>
    <property type="match status" value="1"/>
</dbReference>
<evidence type="ECO:0000256" key="2">
    <source>
        <dbReference type="ARBA" id="ARBA00004651"/>
    </source>
</evidence>
<evidence type="ECO:0000313" key="15">
    <source>
        <dbReference type="EMBL" id="GGG85691.1"/>
    </source>
</evidence>
<sequence length="626" mass="71291">MTNNKRPELFAAIRKLLGYALHERARWGTLRFQLFITYAGVSLLVLSLGAFFFYASTTKIVKERAEQLTLQNFKQAESSLLAIRTEMDKTSKVLLANESVRGYMDRPLSQAEEVEATATLTQLFNDVLFRYDNIHSIYVYSESGKILGVTRKKLYTTSDSGLSSWAYTSGLYEHVLDTFPSMDWQSNVKVQDQEAVFRYPETAEWNDSLILASRAIVSSYQERPLSILTLSIKESSLSPFFAELAGITKGWIYLLDGNGNIIRGNEQDERDTPVFTLEHANGNKYGSYTTRNDHEKLRVVYYRVGTTDWTLVKEIPYREFSKDSNTLKKIVIVMLLASLLVAWVLAYYWIMRLTVPLSKLTKAMKQMEVGNVGFEVAGMAHNEIGRLGMQFNKMSRSIHELIETNKQTEEMKREAEVRALASQINPHFLYNTLNMVKWMAAVQHAPNIEETVTALGNMLRPIYRETSVFTTLGDELGYIKHYMTIMNHRYGEGTLIHVDIEEGLMQAQVPRFILQPLLENCFVHGMTQKYAGTIKLSGRVEGGLLVLEVKDEGKGMSEEKLVELRYRLAKEKIGGERGPSRAHGMGLLYVNQRIQLHAGEAFGLDVFSEEGKGMTIRMRLPLEYKV</sequence>
<dbReference type="Pfam" id="PF06580">
    <property type="entry name" value="His_kinase"/>
    <property type="match status" value="1"/>
</dbReference>
<evidence type="ECO:0000256" key="10">
    <source>
        <dbReference type="ARBA" id="ARBA00023012"/>
    </source>
</evidence>
<keyword evidence="11 12" id="KW-0472">Membrane</keyword>
<evidence type="ECO:0000256" key="4">
    <source>
        <dbReference type="ARBA" id="ARBA00022475"/>
    </source>
</evidence>
<evidence type="ECO:0000256" key="3">
    <source>
        <dbReference type="ARBA" id="ARBA00012438"/>
    </source>
</evidence>
<dbReference type="PANTHER" id="PTHR34220:SF7">
    <property type="entry name" value="SENSOR HISTIDINE KINASE YPDA"/>
    <property type="match status" value="1"/>
</dbReference>
<dbReference type="GO" id="GO:0005886">
    <property type="term" value="C:plasma membrane"/>
    <property type="evidence" value="ECO:0007669"/>
    <property type="project" value="UniProtKB-SubCell"/>
</dbReference>
<keyword evidence="8 15" id="KW-0418">Kinase</keyword>
<reference evidence="15 16" key="1">
    <citation type="journal article" date="2014" name="Int. J. Syst. Evol. Microbiol.">
        <title>Complete genome sequence of Corynebacterium casei LMG S-19264T (=DSM 44701T), isolated from a smear-ripened cheese.</title>
        <authorList>
            <consortium name="US DOE Joint Genome Institute (JGI-PGF)"/>
            <person name="Walter F."/>
            <person name="Albersmeier A."/>
            <person name="Kalinowski J."/>
            <person name="Ruckert C."/>
        </authorList>
    </citation>
    <scope>NUCLEOTIDE SEQUENCE [LARGE SCALE GENOMIC DNA]</scope>
    <source>
        <strain evidence="15 16">CGMCC 1.15286</strain>
    </source>
</reference>
<keyword evidence="6" id="KW-0808">Transferase</keyword>
<dbReference type="SUPFAM" id="SSF158472">
    <property type="entry name" value="HAMP domain-like"/>
    <property type="match status" value="1"/>
</dbReference>
<evidence type="ECO:0000256" key="12">
    <source>
        <dbReference type="SAM" id="Phobius"/>
    </source>
</evidence>
<proteinExistence type="predicted"/>
<dbReference type="Gene3D" id="3.30.565.10">
    <property type="entry name" value="Histidine kinase-like ATPase, C-terminal domain"/>
    <property type="match status" value="1"/>
</dbReference>
<dbReference type="Pfam" id="PF00672">
    <property type="entry name" value="HAMP"/>
    <property type="match status" value="1"/>
</dbReference>
<evidence type="ECO:0000256" key="1">
    <source>
        <dbReference type="ARBA" id="ARBA00000085"/>
    </source>
</evidence>
<dbReference type="GO" id="GO:0000155">
    <property type="term" value="F:phosphorelay sensor kinase activity"/>
    <property type="evidence" value="ECO:0007669"/>
    <property type="project" value="InterPro"/>
</dbReference>
<keyword evidence="5" id="KW-0597">Phosphoprotein</keyword>
<keyword evidence="12" id="KW-1133">Transmembrane helix</keyword>
<organism evidence="15 16">
    <name type="scientific">Paenibacillus radicis</name>
    <name type="common">ex Gao et al. 2016</name>
    <dbReference type="NCBI Taxonomy" id="1737354"/>
    <lineage>
        <taxon>Bacteria</taxon>
        <taxon>Bacillati</taxon>
        <taxon>Bacillota</taxon>
        <taxon>Bacilli</taxon>
        <taxon>Bacillales</taxon>
        <taxon>Paenibacillaceae</taxon>
        <taxon>Paenibacillus</taxon>
    </lineage>
</organism>
<feature type="domain" description="HAMP" evidence="14">
    <location>
        <begin position="351"/>
        <end position="403"/>
    </location>
</feature>
<dbReference type="GO" id="GO:0005524">
    <property type="term" value="F:ATP binding"/>
    <property type="evidence" value="ECO:0007669"/>
    <property type="project" value="UniProtKB-KW"/>
</dbReference>
<evidence type="ECO:0000256" key="7">
    <source>
        <dbReference type="ARBA" id="ARBA00022741"/>
    </source>
</evidence>
<dbReference type="CDD" id="cd18774">
    <property type="entry name" value="PDC2_HK_sensor"/>
    <property type="match status" value="1"/>
</dbReference>
<dbReference type="InterPro" id="IPR003594">
    <property type="entry name" value="HATPase_dom"/>
</dbReference>
<evidence type="ECO:0000259" key="14">
    <source>
        <dbReference type="PROSITE" id="PS50885"/>
    </source>
</evidence>
<gene>
    <name evidence="15" type="ORF">GCM10010918_49640</name>
</gene>
<dbReference type="EC" id="2.7.13.3" evidence="3"/>
<feature type="transmembrane region" description="Helical" evidence="12">
    <location>
        <begin position="330"/>
        <end position="350"/>
    </location>
</feature>
<dbReference type="SMART" id="SM00387">
    <property type="entry name" value="HATPase_c"/>
    <property type="match status" value="1"/>
</dbReference>
<dbReference type="PROSITE" id="PS50885">
    <property type="entry name" value="HAMP"/>
    <property type="match status" value="1"/>
</dbReference>